<sequence>MRNLTKAIAPAVIADNEQAWLEQLAEEPDNATRKTRYRHPEIKAAIRDEAYNKCIYCESKLGHNTPGDVEHIKPSSTRPHLRFNWRNLGLACTECNRRKGVYDNDEIPFLNPFEDDVEARVLHYGPIMSWVNGDQAAEIAIRKLELHGYNREQLVIRKIERIHEVDRLMTLYQGCGNEVLKEMYYLQLIDMAELPSEFSGMVKSILERNGIL</sequence>
<accession>A0A1M7KKC7</accession>
<organism evidence="2 3">
    <name type="scientific">Roseovarius pacificus</name>
    <dbReference type="NCBI Taxonomy" id="337701"/>
    <lineage>
        <taxon>Bacteria</taxon>
        <taxon>Pseudomonadati</taxon>
        <taxon>Pseudomonadota</taxon>
        <taxon>Alphaproteobacteria</taxon>
        <taxon>Rhodobacterales</taxon>
        <taxon>Roseobacteraceae</taxon>
        <taxon>Roseovarius</taxon>
    </lineage>
</organism>
<dbReference type="Proteomes" id="UP000183974">
    <property type="component" value="Unassembled WGS sequence"/>
</dbReference>
<keyword evidence="3" id="KW-1185">Reference proteome</keyword>
<dbReference type="EMBL" id="FRBR01000029">
    <property type="protein sequence ID" value="SHM65387.1"/>
    <property type="molecule type" value="Genomic_DNA"/>
</dbReference>
<proteinExistence type="predicted"/>
<dbReference type="STRING" id="337701.SAMN05444398_1299"/>
<protein>
    <submittedName>
        <fullName evidence="2">TIGR02646 family protein</fullName>
    </submittedName>
</protein>
<evidence type="ECO:0000313" key="2">
    <source>
        <dbReference type="EMBL" id="SHM65387.1"/>
    </source>
</evidence>
<name>A0A1M7KKC7_9RHOB</name>
<dbReference type="GO" id="GO:0003676">
    <property type="term" value="F:nucleic acid binding"/>
    <property type="evidence" value="ECO:0007669"/>
    <property type="project" value="InterPro"/>
</dbReference>
<feature type="domain" description="HNH" evidence="1">
    <location>
        <begin position="54"/>
        <end position="100"/>
    </location>
</feature>
<reference evidence="2 3" key="1">
    <citation type="submission" date="2016-11" db="EMBL/GenBank/DDBJ databases">
        <authorList>
            <person name="Jaros S."/>
            <person name="Januszkiewicz K."/>
            <person name="Wedrychowicz H."/>
        </authorList>
    </citation>
    <scope>NUCLEOTIDE SEQUENCE [LARGE SCALE GENOMIC DNA]</scope>
    <source>
        <strain evidence="2 3">DSM 29589</strain>
    </source>
</reference>
<evidence type="ECO:0000259" key="1">
    <source>
        <dbReference type="Pfam" id="PF01844"/>
    </source>
</evidence>
<dbReference type="GO" id="GO:0008270">
    <property type="term" value="F:zinc ion binding"/>
    <property type="evidence" value="ECO:0007669"/>
    <property type="project" value="InterPro"/>
</dbReference>
<dbReference type="InterPro" id="IPR003615">
    <property type="entry name" value="HNH_nuc"/>
</dbReference>
<evidence type="ECO:0000313" key="3">
    <source>
        <dbReference type="Proteomes" id="UP000183974"/>
    </source>
</evidence>
<dbReference type="Gene3D" id="1.10.30.50">
    <property type="match status" value="1"/>
</dbReference>
<dbReference type="GO" id="GO:0004519">
    <property type="term" value="F:endonuclease activity"/>
    <property type="evidence" value="ECO:0007669"/>
    <property type="project" value="InterPro"/>
</dbReference>
<dbReference type="AlphaFoldDB" id="A0A1M7KKC7"/>
<dbReference type="Pfam" id="PF01844">
    <property type="entry name" value="HNH"/>
    <property type="match status" value="1"/>
</dbReference>
<dbReference type="OrthoDB" id="5422822at2"/>
<dbReference type="RefSeq" id="WP_073038087.1">
    <property type="nucleotide sequence ID" value="NZ_BMLR01000027.1"/>
</dbReference>
<gene>
    <name evidence="2" type="ORF">SAMN05444398_1299</name>
</gene>
<dbReference type="InterPro" id="IPR002711">
    <property type="entry name" value="HNH"/>
</dbReference>
<dbReference type="CDD" id="cd00085">
    <property type="entry name" value="HNHc"/>
    <property type="match status" value="1"/>
</dbReference>